<dbReference type="Gene3D" id="3.30.160.100">
    <property type="entry name" value="Ribosome hibernation promotion factor-like"/>
    <property type="match status" value="1"/>
</dbReference>
<reference evidence="2" key="1">
    <citation type="submission" date="2016-07" db="EMBL/GenBank/DDBJ databases">
        <authorList>
            <person name="Florea S."/>
            <person name="Webb J.S."/>
            <person name="Jaromczyk J."/>
            <person name="Schardl C.L."/>
        </authorList>
    </citation>
    <scope>NUCLEOTIDE SEQUENCE [LARGE SCALE GENOMIC DNA]</scope>
    <source>
        <strain evidence="2">IPB1</strain>
    </source>
</reference>
<evidence type="ECO:0000313" key="2">
    <source>
        <dbReference type="Proteomes" id="UP000093366"/>
    </source>
</evidence>
<name>A0A1C0TR03_9GAMM</name>
<dbReference type="EMBL" id="MAUJ01000003">
    <property type="protein sequence ID" value="OCQ21350.1"/>
    <property type="molecule type" value="Genomic_DNA"/>
</dbReference>
<dbReference type="InterPro" id="IPR036567">
    <property type="entry name" value="RHF-like"/>
</dbReference>
<evidence type="ECO:0000313" key="1">
    <source>
        <dbReference type="EMBL" id="OCQ21350.1"/>
    </source>
</evidence>
<comment type="caution">
    <text evidence="1">The sequence shown here is derived from an EMBL/GenBank/DDBJ whole genome shotgun (WGS) entry which is preliminary data.</text>
</comment>
<organism evidence="1 2">
    <name type="scientific">Pseudoalteromonas luteoviolacea</name>
    <dbReference type="NCBI Taxonomy" id="43657"/>
    <lineage>
        <taxon>Bacteria</taxon>
        <taxon>Pseudomonadati</taxon>
        <taxon>Pseudomonadota</taxon>
        <taxon>Gammaproteobacteria</taxon>
        <taxon>Alteromonadales</taxon>
        <taxon>Pseudoalteromonadaceae</taxon>
        <taxon>Pseudoalteromonas</taxon>
    </lineage>
</organism>
<dbReference type="OrthoDB" id="6306499at2"/>
<accession>A0A1C0TR03</accession>
<gene>
    <name evidence="1" type="ORF">A7985_12075</name>
</gene>
<dbReference type="Proteomes" id="UP000093366">
    <property type="component" value="Unassembled WGS sequence"/>
</dbReference>
<dbReference type="RefSeq" id="WP_065790716.1">
    <property type="nucleotide sequence ID" value="NZ_JAGJED010000004.1"/>
</dbReference>
<dbReference type="SUPFAM" id="SSF69754">
    <property type="entry name" value="Ribosome binding protein Y (YfiA homologue)"/>
    <property type="match status" value="1"/>
</dbReference>
<dbReference type="AlphaFoldDB" id="A0A1C0TR03"/>
<proteinExistence type="predicted"/>
<protein>
    <submittedName>
        <fullName evidence="1">Uncharacterized protein</fullName>
    </submittedName>
</protein>
<sequence length="96" mass="10460">MKLNLRMTGKTLGASAKNAAAKLITTKFAKYVTNIRKVKVHIDDVPSKLHGTLTQCRIEVLLPGLPSIMVKAKGKDFAQAIKRAVSNSETVLTQKL</sequence>